<comment type="caution">
    <text evidence="1">The sequence shown here is derived from an EMBL/GenBank/DDBJ whole genome shotgun (WGS) entry which is preliminary data.</text>
</comment>
<organism evidence="1 2">
    <name type="scientific">Punica granatum</name>
    <name type="common">Pomegranate</name>
    <dbReference type="NCBI Taxonomy" id="22663"/>
    <lineage>
        <taxon>Eukaryota</taxon>
        <taxon>Viridiplantae</taxon>
        <taxon>Streptophyta</taxon>
        <taxon>Embryophyta</taxon>
        <taxon>Tracheophyta</taxon>
        <taxon>Spermatophyta</taxon>
        <taxon>Magnoliopsida</taxon>
        <taxon>eudicotyledons</taxon>
        <taxon>Gunneridae</taxon>
        <taxon>Pentapetalae</taxon>
        <taxon>rosids</taxon>
        <taxon>malvids</taxon>
        <taxon>Myrtales</taxon>
        <taxon>Lythraceae</taxon>
        <taxon>Punica</taxon>
    </lineage>
</organism>
<dbReference type="EMBL" id="MTKT01000805">
    <property type="protein sequence ID" value="OWM87853.1"/>
    <property type="molecule type" value="Genomic_DNA"/>
</dbReference>
<dbReference type="AlphaFoldDB" id="A0A218XSC8"/>
<protein>
    <submittedName>
        <fullName evidence="1">Uncharacterized protein</fullName>
    </submittedName>
</protein>
<accession>A0A218XSC8</accession>
<gene>
    <name evidence="1" type="ORF">CDL15_Pgr019437</name>
</gene>
<reference evidence="2" key="1">
    <citation type="journal article" date="2017" name="Plant J.">
        <title>The pomegranate (Punica granatum L.) genome and the genomics of punicalagin biosynthesis.</title>
        <authorList>
            <person name="Qin G."/>
            <person name="Xu C."/>
            <person name="Ming R."/>
            <person name="Tang H."/>
            <person name="Guyot R."/>
            <person name="Kramer E.M."/>
            <person name="Hu Y."/>
            <person name="Yi X."/>
            <person name="Qi Y."/>
            <person name="Xu X."/>
            <person name="Gao Z."/>
            <person name="Pan H."/>
            <person name="Jian J."/>
            <person name="Tian Y."/>
            <person name="Yue Z."/>
            <person name="Xu Y."/>
        </authorList>
    </citation>
    <scope>NUCLEOTIDE SEQUENCE [LARGE SCALE GENOMIC DNA]</scope>
    <source>
        <strain evidence="2">cv. Dabenzi</strain>
    </source>
</reference>
<evidence type="ECO:0000313" key="1">
    <source>
        <dbReference type="EMBL" id="OWM87853.1"/>
    </source>
</evidence>
<proteinExistence type="predicted"/>
<name>A0A218XSC8_PUNGR</name>
<dbReference type="Proteomes" id="UP000197138">
    <property type="component" value="Unassembled WGS sequence"/>
</dbReference>
<sequence>MRQNGKLVKIEFGTNLITHATQEHSFYVTSIQANINIQKWSPKHATKSRIYLVREVEGRFCK</sequence>
<evidence type="ECO:0000313" key="2">
    <source>
        <dbReference type="Proteomes" id="UP000197138"/>
    </source>
</evidence>